<dbReference type="GO" id="GO:0046540">
    <property type="term" value="C:U4/U6 x U5 tri-snRNP complex"/>
    <property type="evidence" value="ECO:0007669"/>
    <property type="project" value="TreeGrafter"/>
</dbReference>
<feature type="repeat" description="WD" evidence="3">
    <location>
        <begin position="321"/>
        <end position="363"/>
    </location>
</feature>
<evidence type="ECO:0000256" key="2">
    <source>
        <dbReference type="ARBA" id="ARBA00022737"/>
    </source>
</evidence>
<feature type="domain" description="Pre-mRNA processing factor 4 (PRP4)-like" evidence="5">
    <location>
        <begin position="80"/>
        <end position="129"/>
    </location>
</feature>
<dbReference type="GO" id="GO:0000398">
    <property type="term" value="P:mRNA splicing, via spliceosome"/>
    <property type="evidence" value="ECO:0007669"/>
    <property type="project" value="TreeGrafter"/>
</dbReference>
<dbReference type="GO" id="GO:0017070">
    <property type="term" value="F:U6 snRNA binding"/>
    <property type="evidence" value="ECO:0007669"/>
    <property type="project" value="TreeGrafter"/>
</dbReference>
<dbReference type="PROSITE" id="PS50082">
    <property type="entry name" value="WD_REPEATS_2"/>
    <property type="match status" value="5"/>
</dbReference>
<feature type="repeat" description="WD" evidence="3">
    <location>
        <begin position="410"/>
        <end position="451"/>
    </location>
</feature>
<dbReference type="SUPFAM" id="SSF158230">
    <property type="entry name" value="PRP4-like"/>
    <property type="match status" value="1"/>
</dbReference>
<evidence type="ECO:0000256" key="3">
    <source>
        <dbReference type="PROSITE-ProRule" id="PRU00221"/>
    </source>
</evidence>
<organism evidence="6 7">
    <name type="scientific">Perkinsus chesapeaki</name>
    <name type="common">Clam parasite</name>
    <name type="synonym">Perkinsus andrewsi</name>
    <dbReference type="NCBI Taxonomy" id="330153"/>
    <lineage>
        <taxon>Eukaryota</taxon>
        <taxon>Sar</taxon>
        <taxon>Alveolata</taxon>
        <taxon>Perkinsozoa</taxon>
        <taxon>Perkinsea</taxon>
        <taxon>Perkinsida</taxon>
        <taxon>Perkinsidae</taxon>
        <taxon>Perkinsus</taxon>
    </lineage>
</organism>
<keyword evidence="6" id="KW-0687">Ribonucleoprotein</keyword>
<dbReference type="InterPro" id="IPR015943">
    <property type="entry name" value="WD40/YVTN_repeat-like_dom_sf"/>
</dbReference>
<feature type="compositionally biased region" description="Polar residues" evidence="4">
    <location>
        <begin position="22"/>
        <end position="31"/>
    </location>
</feature>
<proteinExistence type="predicted"/>
<evidence type="ECO:0000256" key="1">
    <source>
        <dbReference type="ARBA" id="ARBA00022574"/>
    </source>
</evidence>
<evidence type="ECO:0000256" key="4">
    <source>
        <dbReference type="SAM" id="MobiDB-lite"/>
    </source>
</evidence>
<dbReference type="EMBL" id="JAAPAO010000767">
    <property type="protein sequence ID" value="KAF4654027.1"/>
    <property type="molecule type" value="Genomic_DNA"/>
</dbReference>
<feature type="repeat" description="WD" evidence="3">
    <location>
        <begin position="364"/>
        <end position="405"/>
    </location>
</feature>
<dbReference type="Gene3D" id="4.10.280.110">
    <property type="entry name" value="Pre-mRNA processing factor 4 domain"/>
    <property type="match status" value="1"/>
</dbReference>
<evidence type="ECO:0000259" key="5">
    <source>
        <dbReference type="SMART" id="SM00500"/>
    </source>
</evidence>
<evidence type="ECO:0000313" key="6">
    <source>
        <dbReference type="EMBL" id="KAF4654027.1"/>
    </source>
</evidence>
<dbReference type="Pfam" id="PF00400">
    <property type="entry name" value="WD40"/>
    <property type="match status" value="5"/>
</dbReference>
<dbReference type="InterPro" id="IPR036285">
    <property type="entry name" value="PRP4-like_sf"/>
</dbReference>
<dbReference type="Proteomes" id="UP000591131">
    <property type="component" value="Unassembled WGS sequence"/>
</dbReference>
<dbReference type="SMART" id="SM00500">
    <property type="entry name" value="SFM"/>
    <property type="match status" value="1"/>
</dbReference>
<evidence type="ECO:0000313" key="7">
    <source>
        <dbReference type="Proteomes" id="UP000591131"/>
    </source>
</evidence>
<dbReference type="GO" id="GO:0030621">
    <property type="term" value="F:U4 snRNA binding"/>
    <property type="evidence" value="ECO:0007669"/>
    <property type="project" value="TreeGrafter"/>
</dbReference>
<comment type="caution">
    <text evidence="6">The sequence shown here is derived from an EMBL/GenBank/DDBJ whole genome shotgun (WGS) entry which is preliminary data.</text>
</comment>
<dbReference type="Gene3D" id="2.130.10.10">
    <property type="entry name" value="YVTN repeat-like/Quinoprotein amine dehydrogenase"/>
    <property type="match status" value="2"/>
</dbReference>
<dbReference type="InterPro" id="IPR036322">
    <property type="entry name" value="WD40_repeat_dom_sf"/>
</dbReference>
<feature type="repeat" description="WD" evidence="3">
    <location>
        <begin position="452"/>
        <end position="484"/>
    </location>
</feature>
<dbReference type="OrthoDB" id="540662at2759"/>
<dbReference type="AlphaFoldDB" id="A0A7J6L449"/>
<name>A0A7J6L449_PERCH</name>
<dbReference type="PROSITE" id="PS00678">
    <property type="entry name" value="WD_REPEATS_1"/>
    <property type="match status" value="3"/>
</dbReference>
<gene>
    <name evidence="6" type="primary">PRPF4</name>
    <name evidence="6" type="ORF">FOL47_010173</name>
</gene>
<keyword evidence="1 3" id="KW-0853">WD repeat</keyword>
<dbReference type="InterPro" id="IPR001680">
    <property type="entry name" value="WD40_rpt"/>
</dbReference>
<dbReference type="CDD" id="cd00200">
    <property type="entry name" value="WD40"/>
    <property type="match status" value="1"/>
</dbReference>
<protein>
    <submittedName>
        <fullName evidence="6">U4/U6 small nuclear ribonucleoprotein Prp4</fullName>
    </submittedName>
</protein>
<sequence length="543" mass="60114">MSSGNIRHYGDVSEAVLREEATATSYRQVPSRQAAAASSGEGPRRESEVLLRAKQKADELHRAFEEVRKTKGDLSAAVPGSDREVKNKLRLIGEPICLFGEDPADRRGRLKLLLSKAKYQEMLKPSGKESGRDDKRGGKPEQAELFFTIGSENLKAKRRKLWEISRQKSKKALEAERADFHKTIDYDYNRRFTVLADTLKSAHTIEEFTGAGSESRPLSHIRLSKAVRGADTEGQASRVAVASWSGFIGIWTADETMKHLYTLGSEGHGHSDRCQGVAWHPNGKQLASAGADHNICIWNLPTADIDPNIGDVVGIQPAAVLEGHELRVNNVEYVPVYPQLLASTSHDDTWRLWDVERQEEILLQEGHDHPVFGLAVHPCGSLVATSDMGGVVRVWDLRTGRTVLSLTSDDGGHCKGVLAVDFSPNGFQLATGGMDNSVKIWDLRRRRRLENLPAHEKLISDIRFAPDGRLLLTAGYDGVAKLWSTLDWTDVRNLPVACNKIMSADIDGSVVATAGFDRQFKIWKLPSDDEVKKADEDVEMKAQ</sequence>
<feature type="region of interest" description="Disordered" evidence="4">
    <location>
        <begin position="22"/>
        <end position="50"/>
    </location>
</feature>
<dbReference type="InterPro" id="IPR019775">
    <property type="entry name" value="WD40_repeat_CS"/>
</dbReference>
<dbReference type="SMART" id="SM00320">
    <property type="entry name" value="WD40"/>
    <property type="match status" value="7"/>
</dbReference>
<dbReference type="PANTHER" id="PTHR19846:SF0">
    <property type="entry name" value="PRE-MRNA PROCESSING FACTOR 4"/>
    <property type="match status" value="1"/>
</dbReference>
<accession>A0A7J6L449</accession>
<dbReference type="Pfam" id="PF08799">
    <property type="entry name" value="PRP4"/>
    <property type="match status" value="1"/>
</dbReference>
<keyword evidence="2" id="KW-0677">Repeat</keyword>
<dbReference type="PANTHER" id="PTHR19846">
    <property type="entry name" value="WD40 REPEAT PROTEIN"/>
    <property type="match status" value="1"/>
</dbReference>
<keyword evidence="7" id="KW-1185">Reference proteome</keyword>
<dbReference type="SUPFAM" id="SSF50978">
    <property type="entry name" value="WD40 repeat-like"/>
    <property type="match status" value="1"/>
</dbReference>
<feature type="repeat" description="WD" evidence="3">
    <location>
        <begin position="267"/>
        <end position="300"/>
    </location>
</feature>
<dbReference type="InterPro" id="IPR020472">
    <property type="entry name" value="WD40_PAC1"/>
</dbReference>
<dbReference type="PROSITE" id="PS50294">
    <property type="entry name" value="WD_REPEATS_REGION"/>
    <property type="match status" value="5"/>
</dbReference>
<dbReference type="InterPro" id="IPR014906">
    <property type="entry name" value="PRP4-like"/>
</dbReference>
<dbReference type="PRINTS" id="PR00320">
    <property type="entry name" value="GPROTEINBRPT"/>
</dbReference>
<reference evidence="6 7" key="1">
    <citation type="submission" date="2020-04" db="EMBL/GenBank/DDBJ databases">
        <title>Perkinsus chesapeaki whole genome sequence.</title>
        <authorList>
            <person name="Bogema D.R."/>
        </authorList>
    </citation>
    <scope>NUCLEOTIDE SEQUENCE [LARGE SCALE GENOMIC DNA]</scope>
    <source>
        <strain evidence="6">ATCC PRA-425</strain>
    </source>
</reference>